<protein>
    <submittedName>
        <fullName evidence="3">Putative racemase</fullName>
    </submittedName>
</protein>
<dbReference type="PANTHER" id="PTHR21198:SF7">
    <property type="entry name" value="ASPARTATE-GLUTAMATE RACEMASE FAMILY"/>
    <property type="match status" value="1"/>
</dbReference>
<dbReference type="SUPFAM" id="SSF53681">
    <property type="entry name" value="Aspartate/glutamate racemase"/>
    <property type="match status" value="2"/>
</dbReference>
<dbReference type="InterPro" id="IPR001920">
    <property type="entry name" value="Asp/Glu_race"/>
</dbReference>
<dbReference type="PANTHER" id="PTHR21198">
    <property type="entry name" value="GLUTAMATE RACEMASE"/>
    <property type="match status" value="1"/>
</dbReference>
<evidence type="ECO:0000256" key="2">
    <source>
        <dbReference type="ARBA" id="ARBA00023235"/>
    </source>
</evidence>
<comment type="similarity">
    <text evidence="1">Belongs to the aspartate/glutamate racemases family.</text>
</comment>
<dbReference type="KEGG" id="bvz:BRAD3257_2445"/>
<evidence type="ECO:0000256" key="1">
    <source>
        <dbReference type="ARBA" id="ARBA00007847"/>
    </source>
</evidence>
<dbReference type="AlphaFoldDB" id="A0A2U3PWM5"/>
<dbReference type="Gene3D" id="3.40.50.1860">
    <property type="match status" value="2"/>
</dbReference>
<reference evidence="3 4" key="1">
    <citation type="submission" date="2018-03" db="EMBL/GenBank/DDBJ databases">
        <authorList>
            <person name="Gully D."/>
        </authorList>
    </citation>
    <scope>NUCLEOTIDE SEQUENCE [LARGE SCALE GENOMIC DNA]</scope>
    <source>
        <strain evidence="3">ORS3257</strain>
    </source>
</reference>
<dbReference type="Proteomes" id="UP000246085">
    <property type="component" value="Chromosome BRAD3257"/>
</dbReference>
<name>A0A2U3PWM5_9BRAD</name>
<proteinExistence type="inferred from homology"/>
<dbReference type="EMBL" id="LS398110">
    <property type="protein sequence ID" value="SPP93519.1"/>
    <property type="molecule type" value="Genomic_DNA"/>
</dbReference>
<evidence type="ECO:0000313" key="4">
    <source>
        <dbReference type="Proteomes" id="UP000246085"/>
    </source>
</evidence>
<dbReference type="GO" id="GO:0047661">
    <property type="term" value="F:amino-acid racemase activity"/>
    <property type="evidence" value="ECO:0007669"/>
    <property type="project" value="InterPro"/>
</dbReference>
<sequence length="250" mass="27902">MMASLGIFVYDRPTQIVWSSGMQTIGLIGGMSWESTALYYKLINERVRDRMGKLHSAPLLIYSYDFEEIKQMQYGGRWQEAAASLAEVARRLESVGARAIVLCTNTMHKLAPEIMSSVTVPFIHIGDATAQRIRARGYRRVGLLGTRFTMEEDFYIDRLRAHDLDVLIPPADERAEVNRIIYDELCLGNVAAPSRRRYREVMAALVARGAECIILGCTEITMLVGADDTSVETFDTTAIHAETAADFAIG</sequence>
<dbReference type="NCBIfam" id="TIGR00035">
    <property type="entry name" value="asp_race"/>
    <property type="match status" value="1"/>
</dbReference>
<dbReference type="InterPro" id="IPR004380">
    <property type="entry name" value="Asp_race"/>
</dbReference>
<evidence type="ECO:0000313" key="3">
    <source>
        <dbReference type="EMBL" id="SPP93519.1"/>
    </source>
</evidence>
<keyword evidence="2" id="KW-0413">Isomerase</keyword>
<dbReference type="Pfam" id="PF01177">
    <property type="entry name" value="Asp_Glu_race"/>
    <property type="match status" value="1"/>
</dbReference>
<accession>A0A2U3PWM5</accession>
<organism evidence="3 4">
    <name type="scientific">Bradyrhizobium vignae</name>
    <dbReference type="NCBI Taxonomy" id="1549949"/>
    <lineage>
        <taxon>Bacteria</taxon>
        <taxon>Pseudomonadati</taxon>
        <taxon>Pseudomonadota</taxon>
        <taxon>Alphaproteobacteria</taxon>
        <taxon>Hyphomicrobiales</taxon>
        <taxon>Nitrobacteraceae</taxon>
        <taxon>Bradyrhizobium</taxon>
    </lineage>
</organism>
<dbReference type="InterPro" id="IPR015942">
    <property type="entry name" value="Asp/Glu/hydantoin_racemase"/>
</dbReference>
<gene>
    <name evidence="3" type="primary">ygeA</name>
    <name evidence="3" type="ORF">BRAD3257_2445</name>
</gene>